<accession>A0A1E7F605</accession>
<sequence length="226" mass="25630">MTSVLSNYMRRRNAERVDTEEPQEELQDVSENNSITDEEHGEEGEFVGTSDTSAQESGSILESLPEDEEVHTGLESPGVEGAEPTTTSATPATLTSSRERTTGRRVHGFSLRDLEEEREIVQRRSQMCVLLSSFLLLRLWIQAVMTGDFGLLLLCLVFTSWTARFVRYTREREEELNRLINDWDENAADEVNDAGEPTSPNDPRLRRMSFQSQLALAIMQSQIQLM</sequence>
<name>A0A1E7F605_9STRA</name>
<protein>
    <submittedName>
        <fullName evidence="3">Uncharacterized protein</fullName>
    </submittedName>
</protein>
<dbReference type="KEGG" id="fcy:FRACYDRAFT_269759"/>
<keyword evidence="2" id="KW-0812">Transmembrane</keyword>
<keyword evidence="2" id="KW-0472">Membrane</keyword>
<evidence type="ECO:0000256" key="1">
    <source>
        <dbReference type="SAM" id="MobiDB-lite"/>
    </source>
</evidence>
<feature type="region of interest" description="Disordered" evidence="1">
    <location>
        <begin position="1"/>
        <end position="101"/>
    </location>
</feature>
<dbReference type="InParanoid" id="A0A1E7F605"/>
<feature type="non-terminal residue" evidence="3">
    <location>
        <position position="226"/>
    </location>
</feature>
<gene>
    <name evidence="3" type="ORF">FRACYDRAFT_269759</name>
</gene>
<dbReference type="Proteomes" id="UP000095751">
    <property type="component" value="Unassembled WGS sequence"/>
</dbReference>
<evidence type="ECO:0000256" key="2">
    <source>
        <dbReference type="SAM" id="Phobius"/>
    </source>
</evidence>
<feature type="compositionally biased region" description="Polar residues" evidence="1">
    <location>
        <begin position="49"/>
        <end position="60"/>
    </location>
</feature>
<proteinExistence type="predicted"/>
<reference evidence="3 4" key="1">
    <citation type="submission" date="2016-09" db="EMBL/GenBank/DDBJ databases">
        <title>Extensive genetic diversity and differential bi-allelic expression allows diatom success in the polar Southern Ocean.</title>
        <authorList>
            <consortium name="DOE Joint Genome Institute"/>
            <person name="Mock T."/>
            <person name="Otillar R.P."/>
            <person name="Strauss J."/>
            <person name="Dupont C."/>
            <person name="Frickenhaus S."/>
            <person name="Maumus F."/>
            <person name="Mcmullan M."/>
            <person name="Sanges R."/>
            <person name="Schmutz J."/>
            <person name="Toseland A."/>
            <person name="Valas R."/>
            <person name="Veluchamy A."/>
            <person name="Ward B.J."/>
            <person name="Allen A."/>
            <person name="Barry K."/>
            <person name="Falciatore A."/>
            <person name="Ferrante M."/>
            <person name="Fortunato A.E."/>
            <person name="Gloeckner G."/>
            <person name="Gruber A."/>
            <person name="Hipkin R."/>
            <person name="Janech M."/>
            <person name="Kroth P."/>
            <person name="Leese F."/>
            <person name="Lindquist E."/>
            <person name="Lyon B.R."/>
            <person name="Martin J."/>
            <person name="Mayer C."/>
            <person name="Parker M."/>
            <person name="Quesneville H."/>
            <person name="Raymond J."/>
            <person name="Uhlig C."/>
            <person name="Valentin K.U."/>
            <person name="Worden A.Z."/>
            <person name="Armbrust E.V."/>
            <person name="Bowler C."/>
            <person name="Green B."/>
            <person name="Moulton V."/>
            <person name="Van Oosterhout C."/>
            <person name="Grigoriev I."/>
        </authorList>
    </citation>
    <scope>NUCLEOTIDE SEQUENCE [LARGE SCALE GENOMIC DNA]</scope>
    <source>
        <strain evidence="3 4">CCMP1102</strain>
    </source>
</reference>
<dbReference type="AlphaFoldDB" id="A0A1E7F605"/>
<dbReference type="OrthoDB" id="193236at2759"/>
<feature type="transmembrane region" description="Helical" evidence="2">
    <location>
        <begin position="149"/>
        <end position="166"/>
    </location>
</feature>
<keyword evidence="2" id="KW-1133">Transmembrane helix</keyword>
<evidence type="ECO:0000313" key="3">
    <source>
        <dbReference type="EMBL" id="OEU13293.1"/>
    </source>
</evidence>
<dbReference type="EMBL" id="KV784361">
    <property type="protein sequence ID" value="OEU13293.1"/>
    <property type="molecule type" value="Genomic_DNA"/>
</dbReference>
<keyword evidence="4" id="KW-1185">Reference proteome</keyword>
<evidence type="ECO:0000313" key="4">
    <source>
        <dbReference type="Proteomes" id="UP000095751"/>
    </source>
</evidence>
<feature type="compositionally biased region" description="Low complexity" evidence="1">
    <location>
        <begin position="84"/>
        <end position="96"/>
    </location>
</feature>
<organism evidence="3 4">
    <name type="scientific">Fragilariopsis cylindrus CCMP1102</name>
    <dbReference type="NCBI Taxonomy" id="635003"/>
    <lineage>
        <taxon>Eukaryota</taxon>
        <taxon>Sar</taxon>
        <taxon>Stramenopiles</taxon>
        <taxon>Ochrophyta</taxon>
        <taxon>Bacillariophyta</taxon>
        <taxon>Bacillariophyceae</taxon>
        <taxon>Bacillariophycidae</taxon>
        <taxon>Bacillariales</taxon>
        <taxon>Bacillariaceae</taxon>
        <taxon>Fragilariopsis</taxon>
    </lineage>
</organism>